<dbReference type="OrthoDB" id="6555107at2"/>
<evidence type="ECO:0000256" key="1">
    <source>
        <dbReference type="SAM" id="SignalP"/>
    </source>
</evidence>
<comment type="caution">
    <text evidence="2">The sequence shown here is derived from an EMBL/GenBank/DDBJ whole genome shotgun (WGS) entry which is preliminary data.</text>
</comment>
<protein>
    <recommendedName>
        <fullName evidence="4">Outer membrane protein</fullName>
    </recommendedName>
</protein>
<evidence type="ECO:0000313" key="3">
    <source>
        <dbReference type="Proteomes" id="UP000294963"/>
    </source>
</evidence>
<gene>
    <name evidence="2" type="ORF">EC844_11860</name>
</gene>
<dbReference type="AlphaFoldDB" id="A0A4R1XK75"/>
<feature type="signal peptide" evidence="1">
    <location>
        <begin position="1"/>
        <end position="20"/>
    </location>
</feature>
<dbReference type="Proteomes" id="UP000294963">
    <property type="component" value="Unassembled WGS sequence"/>
</dbReference>
<organism evidence="2 3">
    <name type="scientific">Acinetobacter calcoaceticus</name>
    <dbReference type="NCBI Taxonomy" id="471"/>
    <lineage>
        <taxon>Bacteria</taxon>
        <taxon>Pseudomonadati</taxon>
        <taxon>Pseudomonadota</taxon>
        <taxon>Gammaproteobacteria</taxon>
        <taxon>Moraxellales</taxon>
        <taxon>Moraxellaceae</taxon>
        <taxon>Acinetobacter</taxon>
        <taxon>Acinetobacter calcoaceticus/baumannii complex</taxon>
    </lineage>
</organism>
<evidence type="ECO:0000313" key="2">
    <source>
        <dbReference type="EMBL" id="TCM64384.1"/>
    </source>
</evidence>
<feature type="chain" id="PRO_5020876649" description="Outer membrane protein" evidence="1">
    <location>
        <begin position="21"/>
        <end position="259"/>
    </location>
</feature>
<reference evidence="2 3" key="1">
    <citation type="submission" date="2019-03" db="EMBL/GenBank/DDBJ databases">
        <title>Genomic analyses of the natural microbiome of Caenorhabditis elegans.</title>
        <authorList>
            <person name="Samuel B."/>
        </authorList>
    </citation>
    <scope>NUCLEOTIDE SEQUENCE [LARGE SCALE GENOMIC DNA]</scope>
    <source>
        <strain evidence="2 3">JUb89</strain>
    </source>
</reference>
<sequence length="259" mass="29412">MKSYVISLISIFTFIPTAFAYANTSNVENTWEGPVKLNLNVYAFAADVDGTLRKGKIDYQVDQPFKETLKNLDSSYMLNLDLSKGRWGAYADTQVVKTSESKQLMQVPIALATDLKQSSIGLYYQAYNSAKDSNLSSNKNQRARFIVEPTIGVHRTEVDATLAALNHSSEVSTSWNEFFWGSRFKYNFDSPWNLAAELSFGAEDTRSAQAYVGYRQPIFDRAINIRLGYRYFAQNHYSNNFNWEIKQHGPVIGLNLPIF</sequence>
<evidence type="ECO:0008006" key="4">
    <source>
        <dbReference type="Google" id="ProtNLM"/>
    </source>
</evidence>
<keyword evidence="3" id="KW-1185">Reference proteome</keyword>
<name>A0A4R1XK75_ACICA</name>
<dbReference type="EMBL" id="SLVJ01000018">
    <property type="protein sequence ID" value="TCM64384.1"/>
    <property type="molecule type" value="Genomic_DNA"/>
</dbReference>
<proteinExistence type="predicted"/>
<keyword evidence="1" id="KW-0732">Signal</keyword>
<accession>A0A4R1XK75</accession>